<keyword evidence="8" id="KW-1133">Transmembrane helix</keyword>
<proteinExistence type="predicted"/>
<accession>A0A1H2ELG3</accession>
<dbReference type="GO" id="GO:0000155">
    <property type="term" value="F:phosphorelay sensor kinase activity"/>
    <property type="evidence" value="ECO:0007669"/>
    <property type="project" value="InterPro"/>
</dbReference>
<sequence>MTSKRTILFFWALFLVPTLIVAGLAFKLLFHEQERLNRLALNTLSSQAQTIADTIHITAQAVQDTMGLSLLQLAPDRRSMQLKFWEASNPLVRNFFVLQNDKGLAYPVPGMGSTPEERRFMDRYEALFSGRLAFDYNDMPSKDEAGVFFEKPLAPVHNDLYSGKTPLVSAASKNTAEQQSPSARQNLVTLSRSPLREVPRQEDEKSLNKNNTDKKNLFEKDRIEKNRIEKTGWIPWFSENRLFILVWAQQQKNDDVYGVELELMTLLSRLVVDFPPLPQENAALVLMDGNGNALHQSGNFQIPVMKKPDISLAVSPLLPHWKITVFINEKKMGNTLGFFYLSCVLLGIFLVAIISGGALLTRMTLKNMKDARQKTSFVSSVSHELKTPLTSIRMYAELLRSGRITAPEKTDRYLSVMVTETLRLTRLINNVLDFGRLEQGKKQYHKTTFDLGMLLKHIIDDHSIRIQKHGLEIIRQFPACTADDFMIFSDADALKQVILNLIDNAIKYARQGGFIRFVLEKARTETTGIAGTTGIKEKMILLKVCDNGPGIPKKHHNTIFEKFHRVDNSLTATHPGSGLGLSISRQIMRSLGGDLVLEQNQTGTGCCFTARIKPA</sequence>
<organism evidence="10 11">
    <name type="scientific">Desulfobacula phenolica</name>
    <dbReference type="NCBI Taxonomy" id="90732"/>
    <lineage>
        <taxon>Bacteria</taxon>
        <taxon>Pseudomonadati</taxon>
        <taxon>Thermodesulfobacteriota</taxon>
        <taxon>Desulfobacteria</taxon>
        <taxon>Desulfobacterales</taxon>
        <taxon>Desulfobacteraceae</taxon>
        <taxon>Desulfobacula</taxon>
    </lineage>
</organism>
<dbReference type="FunFam" id="1.10.287.130:FF:000001">
    <property type="entry name" value="Two-component sensor histidine kinase"/>
    <property type="match status" value="1"/>
</dbReference>
<dbReference type="Gene3D" id="3.30.565.10">
    <property type="entry name" value="Histidine kinase-like ATPase, C-terminal domain"/>
    <property type="match status" value="1"/>
</dbReference>
<dbReference type="AlphaFoldDB" id="A0A1H2ELG3"/>
<dbReference type="InterPro" id="IPR003594">
    <property type="entry name" value="HATPase_dom"/>
</dbReference>
<dbReference type="CDD" id="cd00075">
    <property type="entry name" value="HATPase"/>
    <property type="match status" value="1"/>
</dbReference>
<feature type="domain" description="Histidine kinase" evidence="9">
    <location>
        <begin position="380"/>
        <end position="615"/>
    </location>
</feature>
<dbReference type="SUPFAM" id="SSF55874">
    <property type="entry name" value="ATPase domain of HSP90 chaperone/DNA topoisomerase II/histidine kinase"/>
    <property type="match status" value="1"/>
</dbReference>
<dbReference type="CDD" id="cd00082">
    <property type="entry name" value="HisKA"/>
    <property type="match status" value="1"/>
</dbReference>
<keyword evidence="5 10" id="KW-0418">Kinase</keyword>
<dbReference type="Gene3D" id="1.10.287.130">
    <property type="match status" value="1"/>
</dbReference>
<evidence type="ECO:0000256" key="1">
    <source>
        <dbReference type="ARBA" id="ARBA00000085"/>
    </source>
</evidence>
<dbReference type="InterPro" id="IPR004358">
    <property type="entry name" value="Sig_transdc_His_kin-like_C"/>
</dbReference>
<protein>
    <recommendedName>
        <fullName evidence="2">histidine kinase</fullName>
        <ecNumber evidence="2">2.7.13.3</ecNumber>
    </recommendedName>
</protein>
<keyword evidence="6" id="KW-0902">Two-component regulatory system</keyword>
<dbReference type="SUPFAM" id="SSF47384">
    <property type="entry name" value="Homodimeric domain of signal transducing histidine kinase"/>
    <property type="match status" value="1"/>
</dbReference>
<dbReference type="EC" id="2.7.13.3" evidence="2"/>
<evidence type="ECO:0000256" key="5">
    <source>
        <dbReference type="ARBA" id="ARBA00022777"/>
    </source>
</evidence>
<evidence type="ECO:0000313" key="10">
    <source>
        <dbReference type="EMBL" id="SDT96012.1"/>
    </source>
</evidence>
<dbReference type="InterPro" id="IPR005467">
    <property type="entry name" value="His_kinase_dom"/>
</dbReference>
<gene>
    <name evidence="10" type="ORF">SAMN04487931_103210</name>
</gene>
<dbReference type="Pfam" id="PF02518">
    <property type="entry name" value="HATPase_c"/>
    <property type="match status" value="1"/>
</dbReference>
<dbReference type="RefSeq" id="WP_092231582.1">
    <property type="nucleotide sequence ID" value="NZ_FNLL01000003.1"/>
</dbReference>
<evidence type="ECO:0000256" key="8">
    <source>
        <dbReference type="SAM" id="Phobius"/>
    </source>
</evidence>
<feature type="compositionally biased region" description="Polar residues" evidence="7">
    <location>
        <begin position="171"/>
        <end position="192"/>
    </location>
</feature>
<dbReference type="SMART" id="SM00388">
    <property type="entry name" value="HisKA"/>
    <property type="match status" value="1"/>
</dbReference>
<dbReference type="PROSITE" id="PS50109">
    <property type="entry name" value="HIS_KIN"/>
    <property type="match status" value="1"/>
</dbReference>
<name>A0A1H2ELG3_9BACT</name>
<keyword evidence="4" id="KW-0808">Transferase</keyword>
<reference evidence="11" key="1">
    <citation type="submission" date="2016-10" db="EMBL/GenBank/DDBJ databases">
        <authorList>
            <person name="Varghese N."/>
            <person name="Submissions S."/>
        </authorList>
    </citation>
    <scope>NUCLEOTIDE SEQUENCE [LARGE SCALE GENOMIC DNA]</scope>
    <source>
        <strain evidence="11">DSM 3384</strain>
    </source>
</reference>
<evidence type="ECO:0000259" key="9">
    <source>
        <dbReference type="PROSITE" id="PS50109"/>
    </source>
</evidence>
<dbReference type="EMBL" id="FNLL01000003">
    <property type="protein sequence ID" value="SDT96012.1"/>
    <property type="molecule type" value="Genomic_DNA"/>
</dbReference>
<feature type="compositionally biased region" description="Basic and acidic residues" evidence="7">
    <location>
        <begin position="194"/>
        <end position="213"/>
    </location>
</feature>
<evidence type="ECO:0000256" key="4">
    <source>
        <dbReference type="ARBA" id="ARBA00022679"/>
    </source>
</evidence>
<dbReference type="Proteomes" id="UP000199608">
    <property type="component" value="Unassembled WGS sequence"/>
</dbReference>
<dbReference type="SMART" id="SM00387">
    <property type="entry name" value="HATPase_c"/>
    <property type="match status" value="1"/>
</dbReference>
<comment type="catalytic activity">
    <reaction evidence="1">
        <text>ATP + protein L-histidine = ADP + protein N-phospho-L-histidine.</text>
        <dbReference type="EC" id="2.7.13.3"/>
    </reaction>
</comment>
<keyword evidence="3" id="KW-0597">Phosphoprotein</keyword>
<keyword evidence="11" id="KW-1185">Reference proteome</keyword>
<feature type="region of interest" description="Disordered" evidence="7">
    <location>
        <begin position="171"/>
        <end position="213"/>
    </location>
</feature>
<dbReference type="InterPro" id="IPR036890">
    <property type="entry name" value="HATPase_C_sf"/>
</dbReference>
<dbReference type="PANTHER" id="PTHR43547:SF2">
    <property type="entry name" value="HYBRID SIGNAL TRANSDUCTION HISTIDINE KINASE C"/>
    <property type="match status" value="1"/>
</dbReference>
<keyword evidence="8" id="KW-0812">Transmembrane</keyword>
<evidence type="ECO:0000313" key="11">
    <source>
        <dbReference type="Proteomes" id="UP000199608"/>
    </source>
</evidence>
<keyword evidence="8" id="KW-0472">Membrane</keyword>
<dbReference type="PANTHER" id="PTHR43547">
    <property type="entry name" value="TWO-COMPONENT HISTIDINE KINASE"/>
    <property type="match status" value="1"/>
</dbReference>
<evidence type="ECO:0000256" key="7">
    <source>
        <dbReference type="SAM" id="MobiDB-lite"/>
    </source>
</evidence>
<dbReference type="InterPro" id="IPR003661">
    <property type="entry name" value="HisK_dim/P_dom"/>
</dbReference>
<evidence type="ECO:0000256" key="2">
    <source>
        <dbReference type="ARBA" id="ARBA00012438"/>
    </source>
</evidence>
<feature type="transmembrane region" description="Helical" evidence="8">
    <location>
        <begin position="338"/>
        <end position="360"/>
    </location>
</feature>
<dbReference type="PRINTS" id="PR00344">
    <property type="entry name" value="BCTRLSENSOR"/>
</dbReference>
<evidence type="ECO:0000256" key="6">
    <source>
        <dbReference type="ARBA" id="ARBA00023012"/>
    </source>
</evidence>
<evidence type="ECO:0000256" key="3">
    <source>
        <dbReference type="ARBA" id="ARBA00022553"/>
    </source>
</evidence>
<dbReference type="InterPro" id="IPR036097">
    <property type="entry name" value="HisK_dim/P_sf"/>
</dbReference>
<dbReference type="Pfam" id="PF00512">
    <property type="entry name" value="HisKA"/>
    <property type="match status" value="1"/>
</dbReference>